<keyword evidence="4 5" id="KW-0472">Membrane</keyword>
<evidence type="ECO:0000259" key="6">
    <source>
        <dbReference type="Pfam" id="PF00892"/>
    </source>
</evidence>
<feature type="transmembrane region" description="Helical" evidence="5">
    <location>
        <begin position="124"/>
        <end position="140"/>
    </location>
</feature>
<feature type="transmembrane region" description="Helical" evidence="5">
    <location>
        <begin position="12"/>
        <end position="32"/>
    </location>
</feature>
<feature type="transmembrane region" description="Helical" evidence="5">
    <location>
        <begin position="268"/>
        <end position="287"/>
    </location>
</feature>
<comment type="subcellular location">
    <subcellularLocation>
        <location evidence="1">Membrane</location>
        <topology evidence="1">Multi-pass membrane protein</topology>
    </subcellularLocation>
</comment>
<evidence type="ECO:0000256" key="3">
    <source>
        <dbReference type="ARBA" id="ARBA00022989"/>
    </source>
</evidence>
<name>A0ABU9HAD4_9GAMM</name>
<keyword evidence="3 5" id="KW-1133">Transmembrane helix</keyword>
<feature type="transmembrane region" description="Helical" evidence="5">
    <location>
        <begin position="69"/>
        <end position="89"/>
    </location>
</feature>
<feature type="transmembrane region" description="Helical" evidence="5">
    <location>
        <begin position="152"/>
        <end position="174"/>
    </location>
</feature>
<reference evidence="7 8" key="1">
    <citation type="submission" date="2024-02" db="EMBL/GenBank/DDBJ databases">
        <title>Bacteria isolated from the canopy kelp, Nereocystis luetkeana.</title>
        <authorList>
            <person name="Pfister C.A."/>
            <person name="Younker I.T."/>
            <person name="Light S.H."/>
        </authorList>
    </citation>
    <scope>NUCLEOTIDE SEQUENCE [LARGE SCALE GENOMIC DNA]</scope>
    <source>
        <strain evidence="7 8">TI.2.07</strain>
    </source>
</reference>
<gene>
    <name evidence="7" type="ORF">V6255_06670</name>
</gene>
<evidence type="ECO:0000256" key="2">
    <source>
        <dbReference type="ARBA" id="ARBA00022692"/>
    </source>
</evidence>
<feature type="domain" description="EamA" evidence="6">
    <location>
        <begin position="13"/>
        <end position="139"/>
    </location>
</feature>
<feature type="transmembrane region" description="Helical" evidence="5">
    <location>
        <begin position="213"/>
        <end position="231"/>
    </location>
</feature>
<dbReference type="SUPFAM" id="SSF103481">
    <property type="entry name" value="Multidrug resistance efflux transporter EmrE"/>
    <property type="match status" value="2"/>
</dbReference>
<evidence type="ECO:0000313" key="7">
    <source>
        <dbReference type="EMBL" id="MEL0658824.1"/>
    </source>
</evidence>
<feature type="transmembrane region" description="Helical" evidence="5">
    <location>
        <begin position="186"/>
        <end position="207"/>
    </location>
</feature>
<dbReference type="PANTHER" id="PTHR22911:SF6">
    <property type="entry name" value="SOLUTE CARRIER FAMILY 35 MEMBER G1"/>
    <property type="match status" value="1"/>
</dbReference>
<proteinExistence type="predicted"/>
<comment type="caution">
    <text evidence="7">The sequence shown here is derived from an EMBL/GenBank/DDBJ whole genome shotgun (WGS) entry which is preliminary data.</text>
</comment>
<dbReference type="RefSeq" id="WP_341627452.1">
    <property type="nucleotide sequence ID" value="NZ_JBAKBA010000011.1"/>
</dbReference>
<organism evidence="7 8">
    <name type="scientific">Psychromonas arctica</name>
    <dbReference type="NCBI Taxonomy" id="168275"/>
    <lineage>
        <taxon>Bacteria</taxon>
        <taxon>Pseudomonadati</taxon>
        <taxon>Pseudomonadota</taxon>
        <taxon>Gammaproteobacteria</taxon>
        <taxon>Alteromonadales</taxon>
        <taxon>Psychromonadaceae</taxon>
        <taxon>Psychromonas</taxon>
    </lineage>
</organism>
<feature type="transmembrane region" description="Helical" evidence="5">
    <location>
        <begin position="101"/>
        <end position="117"/>
    </location>
</feature>
<evidence type="ECO:0000256" key="4">
    <source>
        <dbReference type="ARBA" id="ARBA00023136"/>
    </source>
</evidence>
<evidence type="ECO:0000256" key="1">
    <source>
        <dbReference type="ARBA" id="ARBA00004141"/>
    </source>
</evidence>
<feature type="domain" description="EamA" evidence="6">
    <location>
        <begin position="155"/>
        <end position="285"/>
    </location>
</feature>
<dbReference type="PANTHER" id="PTHR22911">
    <property type="entry name" value="ACYL-MALONYL CONDENSING ENZYME-RELATED"/>
    <property type="match status" value="1"/>
</dbReference>
<dbReference type="InterPro" id="IPR037185">
    <property type="entry name" value="EmrE-like"/>
</dbReference>
<evidence type="ECO:0000313" key="8">
    <source>
        <dbReference type="Proteomes" id="UP001366060"/>
    </source>
</evidence>
<accession>A0ABU9HAD4</accession>
<dbReference type="Proteomes" id="UP001366060">
    <property type="component" value="Unassembled WGS sequence"/>
</dbReference>
<keyword evidence="2 5" id="KW-0812">Transmembrane</keyword>
<sequence length="292" mass="32065">MSFFLSIPISLRFMLLSAFSFALMTACVKLVSTHHIPVFEIVAARGLVSLIISYVDIKRKKIPIWGNNKVLLIARGVVGTLALLCVYYAVTTLPLVEATLLQYLYPVFTAILAFLFLKERIQRSTLICILLCLLGLFAMVKPNLSLNSEVVLPWFSVFIALLGALGSGTAYVIVKRLSKCEDSSVIIFYFPLIALPLSIILLGDNFVMPDTEALILLLFVGIFTQMGQVGLTKAMQSEVAAKVSAFSYVQIIFSTILGVIIFNEVPSFWTLIGGILIILGALVNVFGSKKKQ</sequence>
<dbReference type="EMBL" id="JBAKBA010000011">
    <property type="protein sequence ID" value="MEL0658824.1"/>
    <property type="molecule type" value="Genomic_DNA"/>
</dbReference>
<evidence type="ECO:0000256" key="5">
    <source>
        <dbReference type="SAM" id="Phobius"/>
    </source>
</evidence>
<feature type="transmembrane region" description="Helical" evidence="5">
    <location>
        <begin position="38"/>
        <end position="57"/>
    </location>
</feature>
<dbReference type="InterPro" id="IPR000620">
    <property type="entry name" value="EamA_dom"/>
</dbReference>
<keyword evidence="8" id="KW-1185">Reference proteome</keyword>
<dbReference type="Pfam" id="PF00892">
    <property type="entry name" value="EamA"/>
    <property type="match status" value="2"/>
</dbReference>
<protein>
    <submittedName>
        <fullName evidence="7">DMT family transporter</fullName>
    </submittedName>
</protein>
<feature type="transmembrane region" description="Helical" evidence="5">
    <location>
        <begin position="243"/>
        <end position="262"/>
    </location>
</feature>